<dbReference type="PATRIC" id="fig|1641812.3.peg.1272"/>
<dbReference type="CDD" id="cd05344">
    <property type="entry name" value="BKR_like_SDR_like"/>
    <property type="match status" value="1"/>
</dbReference>
<dbReference type="RefSeq" id="WP_002796359.1">
    <property type="nucleotide sequence ID" value="NZ_CP011304.1"/>
</dbReference>
<gene>
    <name evidence="3" type="ORF">MYAER_1230</name>
</gene>
<dbReference type="AlphaFoldDB" id="A0A0F6RKL3"/>
<dbReference type="EC" id="1.1.1.100" evidence="3"/>
<dbReference type="HOGENOM" id="CLU_010194_1_2_3"/>
<dbReference type="SUPFAM" id="SSF51735">
    <property type="entry name" value="NAD(P)-binding Rossmann-fold domains"/>
    <property type="match status" value="1"/>
</dbReference>
<reference evidence="3 4" key="1">
    <citation type="journal article" date="2015" name="Genome Announc.">
        <title>Complete Genome Sequence of Microcystis aeruginosa NIES-2549, a Bloom-Forming Cyanobacterium from Lake Kasumigaura, Japan.</title>
        <authorList>
            <person name="Yamaguchi H."/>
            <person name="Suzuki S."/>
            <person name="Tanabe Y."/>
            <person name="Osana Y."/>
            <person name="Shimura Y."/>
            <person name="Ishida K."/>
            <person name="Kawachi M."/>
        </authorList>
    </citation>
    <scope>NUCLEOTIDE SEQUENCE [LARGE SCALE GENOMIC DNA]</scope>
    <source>
        <strain evidence="3 4">NIES-2549</strain>
    </source>
</reference>
<dbReference type="InterPro" id="IPR036291">
    <property type="entry name" value="NAD(P)-bd_dom_sf"/>
</dbReference>
<protein>
    <submittedName>
        <fullName evidence="3">3-oxoacyl-[acyl-carrier protein] reductase</fullName>
        <ecNumber evidence="3">1.1.1.100</ecNumber>
    </submittedName>
</protein>
<evidence type="ECO:0000313" key="4">
    <source>
        <dbReference type="Proteomes" id="UP000034103"/>
    </source>
</evidence>
<name>A0A0F6RKL3_MICAE</name>
<evidence type="ECO:0000256" key="1">
    <source>
        <dbReference type="ARBA" id="ARBA00006484"/>
    </source>
</evidence>
<dbReference type="Gene3D" id="3.40.50.720">
    <property type="entry name" value="NAD(P)-binding Rossmann-like Domain"/>
    <property type="match status" value="1"/>
</dbReference>
<accession>A0A0F6RKL3</accession>
<dbReference type="GO" id="GO:0004316">
    <property type="term" value="F:3-oxoacyl-[acyl-carrier-protein] reductase (NADPH) activity"/>
    <property type="evidence" value="ECO:0007669"/>
    <property type="project" value="UniProtKB-EC"/>
</dbReference>
<evidence type="ECO:0000256" key="2">
    <source>
        <dbReference type="ARBA" id="ARBA00023002"/>
    </source>
</evidence>
<keyword evidence="2 3" id="KW-0560">Oxidoreductase</keyword>
<organism evidence="3 4">
    <name type="scientific">Microcystis aeruginosa NIES-2549</name>
    <dbReference type="NCBI Taxonomy" id="1641812"/>
    <lineage>
        <taxon>Bacteria</taxon>
        <taxon>Bacillati</taxon>
        <taxon>Cyanobacteriota</taxon>
        <taxon>Cyanophyceae</taxon>
        <taxon>Oscillatoriophycideae</taxon>
        <taxon>Chroococcales</taxon>
        <taxon>Microcystaceae</taxon>
        <taxon>Microcystis</taxon>
    </lineage>
</organism>
<dbReference type="PANTHER" id="PTHR42879">
    <property type="entry name" value="3-OXOACYL-(ACYL-CARRIER-PROTEIN) REDUCTASE"/>
    <property type="match status" value="1"/>
</dbReference>
<comment type="similarity">
    <text evidence="1">Belongs to the short-chain dehydrogenases/reductases (SDR) family.</text>
</comment>
<sequence length="266" mass="29174">MDLGLKDKVALITGSSAGIGFTIAEKLAEEGCHLIICGRNSQRLEQAYQSLAQAYPVQEILRLVADVHQAQDSEQLIQDSLNQYGKIDILVNNSEGANFADNLIENLSDEDWLNVFQGKLMGYIRLTNLVLPIMKKQHWGRIVNIIGTSGKEPSPRLVKSGVVNAALMNFTKSVARQTAPYNVLINSVNPGVIDTPRHREYLEIYAKKQGTTPDLIREGILKTIPMNRIGTTEEFANLVVFLASECASYITGITIPIDGGLSSSAF</sequence>
<proteinExistence type="inferred from homology"/>
<dbReference type="Proteomes" id="UP000034103">
    <property type="component" value="Chromosome"/>
</dbReference>
<dbReference type="InterPro" id="IPR002347">
    <property type="entry name" value="SDR_fam"/>
</dbReference>
<dbReference type="EMBL" id="CP011304">
    <property type="protein sequence ID" value="AKE63588.1"/>
    <property type="molecule type" value="Genomic_DNA"/>
</dbReference>
<dbReference type="PANTHER" id="PTHR42879:SF6">
    <property type="entry name" value="NADPH-DEPENDENT REDUCTASE BACG"/>
    <property type="match status" value="1"/>
</dbReference>
<dbReference type="PRINTS" id="PR00081">
    <property type="entry name" value="GDHRDH"/>
</dbReference>
<evidence type="ECO:0000313" key="3">
    <source>
        <dbReference type="EMBL" id="AKE63588.1"/>
    </source>
</evidence>
<dbReference type="Pfam" id="PF13561">
    <property type="entry name" value="adh_short_C2"/>
    <property type="match status" value="1"/>
</dbReference>
<dbReference type="InterPro" id="IPR050259">
    <property type="entry name" value="SDR"/>
</dbReference>
<dbReference type="FunFam" id="3.40.50.720:FF:000084">
    <property type="entry name" value="Short-chain dehydrogenase reductase"/>
    <property type="match status" value="1"/>
</dbReference>